<dbReference type="AlphaFoldDB" id="A0A934I6Q7"/>
<protein>
    <submittedName>
        <fullName evidence="2">DUF262 domain-containing protein</fullName>
    </submittedName>
</protein>
<dbReference type="Proteomes" id="UP000645966">
    <property type="component" value="Unassembled WGS sequence"/>
</dbReference>
<dbReference type="EMBL" id="JAEIOS010000009">
    <property type="protein sequence ID" value="MBI8988263.1"/>
    <property type="molecule type" value="Genomic_DNA"/>
</dbReference>
<sequence length="649" mass="73336">MKSANPISEPSENEIQRQLELRSQPFPIATLFTLYLDGKFRVNRRYQRKLVWTPEEKSELIESIYNGYPIPGIILNDTGSQVYEIIDGMQRLDAIFSYLEQRSTDGRGNYFNVDNYPAAREHIEQSGVNVIQDPSALAASSQSNRFLAYTLQASIVASASEEDVKEVFRRINSYGRRLSNQERRQAGVDNDLANLVRDLATYLRNDLGENGINLGEMPSITYNPEKLGTILLGEVKNYSVESRKAKMGYSVNASDTFWVQKGILNSVDLRSSEDEKVIADILGSILNTKDVLLSTDRKVLDELYSEGSELQNVVLSELHRIGAETLKKQIIFCFAQVDQMCKNIPNIKLQRHLYYDPSKKKVNSNKFPSAFAVLLVAIYELCFRSSDRVEKEISEENSKEALDQLLGVFGANMPSSKKGEKGRGEMFKIVQQRLKGSVTPIAKDRVSEIYQSKTLEGILALPCENGRIEFKQGMYDLSPGRKRVKLDKIAKTLVAIANLGPSGYDLNAGYLIVGVADTKRDADKINSLDGVKAPLISENYVVGLDREFNLSGKAIDSEAYLHMVRDDLHKEPISEPLKSKILSNLEMVTLYGQKLLVFRVEAIGKLSRYDNDVYVRDLDQTLKYKKADVMYLEDLIYEIRDKYRSALNH</sequence>
<name>A0A934I6Q7_9CORY</name>
<dbReference type="PANTHER" id="PTHR39639:SF1">
    <property type="entry name" value="DUF262 DOMAIN-CONTAINING PROTEIN"/>
    <property type="match status" value="1"/>
</dbReference>
<organism evidence="2 3">
    <name type="scientific">Corynebacterium meridianum</name>
    <dbReference type="NCBI Taxonomy" id="2765363"/>
    <lineage>
        <taxon>Bacteria</taxon>
        <taxon>Bacillati</taxon>
        <taxon>Actinomycetota</taxon>
        <taxon>Actinomycetes</taxon>
        <taxon>Mycobacteriales</taxon>
        <taxon>Corynebacteriaceae</taxon>
        <taxon>Corynebacterium</taxon>
    </lineage>
</organism>
<dbReference type="InterPro" id="IPR004919">
    <property type="entry name" value="GmrSD_N"/>
</dbReference>
<feature type="domain" description="GmrSD restriction endonucleases N-terminal" evidence="1">
    <location>
        <begin position="32"/>
        <end position="185"/>
    </location>
</feature>
<dbReference type="PANTHER" id="PTHR39639">
    <property type="entry name" value="CHROMOSOME 16, WHOLE GENOME SHOTGUN SEQUENCE"/>
    <property type="match status" value="1"/>
</dbReference>
<proteinExistence type="predicted"/>
<keyword evidence="3" id="KW-1185">Reference proteome</keyword>
<dbReference type="RefSeq" id="WP_198737326.1">
    <property type="nucleotide sequence ID" value="NZ_JAEIOS010000009.1"/>
</dbReference>
<reference evidence="2" key="1">
    <citation type="submission" date="2020-12" db="EMBL/GenBank/DDBJ databases">
        <title>Genome public.</title>
        <authorList>
            <person name="Sun Q."/>
        </authorList>
    </citation>
    <scope>NUCLEOTIDE SEQUENCE</scope>
    <source>
        <strain evidence="2">CCM 8863</strain>
    </source>
</reference>
<evidence type="ECO:0000313" key="2">
    <source>
        <dbReference type="EMBL" id="MBI8988263.1"/>
    </source>
</evidence>
<evidence type="ECO:0000259" key="1">
    <source>
        <dbReference type="Pfam" id="PF03235"/>
    </source>
</evidence>
<gene>
    <name evidence="2" type="ORF">JDV75_00585</name>
</gene>
<dbReference type="Pfam" id="PF03235">
    <property type="entry name" value="GmrSD_N"/>
    <property type="match status" value="1"/>
</dbReference>
<accession>A0A934I6Q7</accession>
<evidence type="ECO:0000313" key="3">
    <source>
        <dbReference type="Proteomes" id="UP000645966"/>
    </source>
</evidence>
<dbReference type="InterPro" id="IPR038461">
    <property type="entry name" value="Schlafen_AlbA_2_dom_sf"/>
</dbReference>
<dbReference type="Gene3D" id="3.30.950.30">
    <property type="entry name" value="Schlafen, AAA domain"/>
    <property type="match status" value="1"/>
</dbReference>
<comment type="caution">
    <text evidence="2">The sequence shown here is derived from an EMBL/GenBank/DDBJ whole genome shotgun (WGS) entry which is preliminary data.</text>
</comment>